<dbReference type="InterPro" id="IPR007171">
    <property type="entry name" value="DUF371"/>
</dbReference>
<name>A0A7J3ZJF9_9CREN</name>
<gene>
    <name evidence="1" type="ORF">ENM78_01765</name>
</gene>
<accession>A0A7J3ZJF9</accession>
<evidence type="ECO:0000313" key="1">
    <source>
        <dbReference type="EMBL" id="HHQ80179.1"/>
    </source>
</evidence>
<dbReference type="PANTHER" id="PTHR40696:SF1">
    <property type="entry name" value="DUF371 DOMAIN-CONTAINING PROTEIN"/>
    <property type="match status" value="1"/>
</dbReference>
<dbReference type="PANTHER" id="PTHR40696">
    <property type="entry name" value="DUF371 FAMILY PROTEIN"/>
    <property type="match status" value="1"/>
</dbReference>
<sequence>MLAVDVIRARGHRLVKATHKSTLEITREEFLTDRGDCIIGIMADKAAFHLSENIKRALQKPGSRLLMLLYSNGRVDFLVAEGSTDLKLEDKRRIVVRKSSYIEPSTIGIRASKSAGDLSRELVESLKSENELLALLTVLAVE</sequence>
<proteinExistence type="predicted"/>
<dbReference type="InterPro" id="IPR023131">
    <property type="entry name" value="Mth639-like_dom_sf"/>
</dbReference>
<dbReference type="Gene3D" id="2.60.120.630">
    <property type="entry name" value="mth639 domain like"/>
    <property type="match status" value="1"/>
</dbReference>
<comment type="caution">
    <text evidence="1">The sequence shown here is derived from an EMBL/GenBank/DDBJ whole genome shotgun (WGS) entry which is preliminary data.</text>
</comment>
<organism evidence="1">
    <name type="scientific">Fervidicoccus fontis</name>
    <dbReference type="NCBI Taxonomy" id="683846"/>
    <lineage>
        <taxon>Archaea</taxon>
        <taxon>Thermoproteota</taxon>
        <taxon>Thermoprotei</taxon>
        <taxon>Fervidicoccales</taxon>
        <taxon>Fervidicoccaceae</taxon>
        <taxon>Fervidicoccus</taxon>
    </lineage>
</organism>
<dbReference type="Pfam" id="PF04027">
    <property type="entry name" value="DUF371"/>
    <property type="match status" value="1"/>
</dbReference>
<dbReference type="EMBL" id="DRZC01000026">
    <property type="protein sequence ID" value="HHQ80179.1"/>
    <property type="molecule type" value="Genomic_DNA"/>
</dbReference>
<protein>
    <submittedName>
        <fullName evidence="1">DUF371 domain-containing protein</fullName>
    </submittedName>
</protein>
<dbReference type="AlphaFoldDB" id="A0A7J3ZJF9"/>
<reference evidence="1" key="1">
    <citation type="journal article" date="2020" name="mSystems">
        <title>Genome- and Community-Level Interaction Insights into Carbon Utilization and Element Cycling Functions of Hydrothermarchaeota in Hydrothermal Sediment.</title>
        <authorList>
            <person name="Zhou Z."/>
            <person name="Liu Y."/>
            <person name="Xu W."/>
            <person name="Pan J."/>
            <person name="Luo Z.H."/>
            <person name="Li M."/>
        </authorList>
    </citation>
    <scope>NUCLEOTIDE SEQUENCE [LARGE SCALE GENOMIC DNA]</scope>
    <source>
        <strain evidence="1">SpSt-1116</strain>
    </source>
</reference>